<keyword evidence="2" id="KW-0677">Repeat</keyword>
<dbReference type="Gene3D" id="3.30.465.10">
    <property type="match status" value="1"/>
</dbReference>
<evidence type="ECO:0000256" key="5">
    <source>
        <dbReference type="SAM" id="MobiDB-lite"/>
    </source>
</evidence>
<sequence>MAAPERDSDESNVVERSSSRGSIVERLRAMFGLSGASIRDDIEDALDDDAISEDFSPYEREMLKNVLALHDLKVSDVMVPRADIVAISIESRLSDALATFRTAGHSRLPVHGETLDDPRGMVHIRDFVDYVASSAEKALASPGGPAQDGQVQDGKERDGQAQNRKEHAGKVGALSPKGPQFVRVDLSVRLETAGILRPVLYAPPSMPALDLLVKMQATRTHMALVIDEYGGTDGLVSIEDIVEMIVGDIEDEHDLDENPKIEAVAPGVFIADARVGLEDAAEVTGLDLTGYGEKEEVDTIGGLATAFAGRVPIRGEVVACPDKTFEFDILDADPRRLKKLKIRVSAVETVRSRGADDET</sequence>
<dbReference type="GO" id="GO:0050660">
    <property type="term" value="F:flavin adenine dinucleotide binding"/>
    <property type="evidence" value="ECO:0007669"/>
    <property type="project" value="InterPro"/>
</dbReference>
<dbReference type="SUPFAM" id="SSF56176">
    <property type="entry name" value="FAD-binding/transporter-associated domain-like"/>
    <property type="match status" value="1"/>
</dbReference>
<proteinExistence type="inferred from homology"/>
<dbReference type="Proteomes" id="UP000198418">
    <property type="component" value="Unassembled WGS sequence"/>
</dbReference>
<dbReference type="CDD" id="cd04590">
    <property type="entry name" value="CBS_pair_CorC_HlyC_assoc"/>
    <property type="match status" value="1"/>
</dbReference>
<dbReference type="GO" id="GO:0005886">
    <property type="term" value="C:plasma membrane"/>
    <property type="evidence" value="ECO:0007669"/>
    <property type="project" value="TreeGrafter"/>
</dbReference>
<feature type="domain" description="CBS" evidence="6">
    <location>
        <begin position="195"/>
        <end position="255"/>
    </location>
</feature>
<dbReference type="PANTHER" id="PTHR22777:SF27">
    <property type="entry name" value="MAGNESIUM AND COBALT EFFLUX PROTEIN CORC"/>
    <property type="match status" value="1"/>
</dbReference>
<dbReference type="AlphaFoldDB" id="A0A212RLQ8"/>
<dbReference type="PANTHER" id="PTHR22777">
    <property type="entry name" value="HEMOLYSIN-RELATED"/>
    <property type="match status" value="1"/>
</dbReference>
<name>A0A212RLQ8_RHOAC</name>
<comment type="similarity">
    <text evidence="1">Belongs to the UPF0053 family. Hemolysin C subfamily.</text>
</comment>
<dbReference type="SUPFAM" id="SSF54631">
    <property type="entry name" value="CBS-domain pair"/>
    <property type="match status" value="1"/>
</dbReference>
<dbReference type="EMBL" id="FYDG01000005">
    <property type="protein sequence ID" value="SNB73393.1"/>
    <property type="molecule type" value="Genomic_DNA"/>
</dbReference>
<dbReference type="PROSITE" id="PS51371">
    <property type="entry name" value="CBS"/>
    <property type="match status" value="2"/>
</dbReference>
<evidence type="ECO:0000256" key="4">
    <source>
        <dbReference type="PROSITE-ProRule" id="PRU00703"/>
    </source>
</evidence>
<gene>
    <name evidence="7" type="ORF">SAMN06265338_105138</name>
</gene>
<protein>
    <submittedName>
        <fullName evidence="7">CBS domain-containing protein</fullName>
    </submittedName>
</protein>
<dbReference type="RefSeq" id="WP_088520914.1">
    <property type="nucleotide sequence ID" value="NZ_FYDG01000005.1"/>
</dbReference>
<evidence type="ECO:0000313" key="8">
    <source>
        <dbReference type="Proteomes" id="UP000198418"/>
    </source>
</evidence>
<feature type="domain" description="CBS" evidence="6">
    <location>
        <begin position="78"/>
        <end position="137"/>
    </location>
</feature>
<evidence type="ECO:0000256" key="2">
    <source>
        <dbReference type="ARBA" id="ARBA00022737"/>
    </source>
</evidence>
<feature type="region of interest" description="Disordered" evidence="5">
    <location>
        <begin position="1"/>
        <end position="20"/>
    </location>
</feature>
<evidence type="ECO:0000256" key="1">
    <source>
        <dbReference type="ARBA" id="ARBA00006446"/>
    </source>
</evidence>
<evidence type="ECO:0000313" key="7">
    <source>
        <dbReference type="EMBL" id="SNB73393.1"/>
    </source>
</evidence>
<dbReference type="InterPro" id="IPR046342">
    <property type="entry name" value="CBS_dom_sf"/>
</dbReference>
<dbReference type="Gene3D" id="3.10.580.10">
    <property type="entry name" value="CBS-domain"/>
    <property type="match status" value="1"/>
</dbReference>
<feature type="region of interest" description="Disordered" evidence="5">
    <location>
        <begin position="138"/>
        <end position="176"/>
    </location>
</feature>
<dbReference type="InterPro" id="IPR036318">
    <property type="entry name" value="FAD-bd_PCMH-like_sf"/>
</dbReference>
<feature type="compositionally biased region" description="Basic and acidic residues" evidence="5">
    <location>
        <begin position="153"/>
        <end position="169"/>
    </location>
</feature>
<dbReference type="InterPro" id="IPR016169">
    <property type="entry name" value="FAD-bd_PCMH_sub2"/>
</dbReference>
<dbReference type="SMART" id="SM00116">
    <property type="entry name" value="CBS"/>
    <property type="match status" value="2"/>
</dbReference>
<dbReference type="InterPro" id="IPR044751">
    <property type="entry name" value="Ion_transp-like_CBS"/>
</dbReference>
<dbReference type="OrthoDB" id="9797674at2"/>
<organism evidence="7 8">
    <name type="scientific">Rhodoblastus acidophilus</name>
    <name type="common">Rhodopseudomonas acidophila</name>
    <dbReference type="NCBI Taxonomy" id="1074"/>
    <lineage>
        <taxon>Bacteria</taxon>
        <taxon>Pseudomonadati</taxon>
        <taxon>Pseudomonadota</taxon>
        <taxon>Alphaproteobacteria</taxon>
        <taxon>Hyphomicrobiales</taxon>
        <taxon>Rhodoblastaceae</taxon>
        <taxon>Rhodoblastus</taxon>
    </lineage>
</organism>
<evidence type="ECO:0000259" key="6">
    <source>
        <dbReference type="PROSITE" id="PS51371"/>
    </source>
</evidence>
<keyword evidence="8" id="KW-1185">Reference proteome</keyword>
<dbReference type="Pfam" id="PF00571">
    <property type="entry name" value="CBS"/>
    <property type="match status" value="2"/>
</dbReference>
<evidence type="ECO:0000256" key="3">
    <source>
        <dbReference type="ARBA" id="ARBA00023122"/>
    </source>
</evidence>
<dbReference type="InterPro" id="IPR005170">
    <property type="entry name" value="Transptr-assoc_dom"/>
</dbReference>
<accession>A0A212RLQ8</accession>
<dbReference type="InterPro" id="IPR000644">
    <property type="entry name" value="CBS_dom"/>
</dbReference>
<keyword evidence="3 4" id="KW-0129">CBS domain</keyword>
<reference evidence="8" key="1">
    <citation type="submission" date="2017-06" db="EMBL/GenBank/DDBJ databases">
        <authorList>
            <person name="Varghese N."/>
            <person name="Submissions S."/>
        </authorList>
    </citation>
    <scope>NUCLEOTIDE SEQUENCE [LARGE SCALE GENOMIC DNA]</scope>
    <source>
        <strain evidence="8">DSM 137</strain>
    </source>
</reference>
<dbReference type="Pfam" id="PF03471">
    <property type="entry name" value="CorC_HlyC"/>
    <property type="match status" value="1"/>
</dbReference>
<dbReference type="Gene3D" id="3.90.1280.20">
    <property type="match status" value="1"/>
</dbReference>
<dbReference type="SMART" id="SM01091">
    <property type="entry name" value="CorC_HlyC"/>
    <property type="match status" value="1"/>
</dbReference>